<dbReference type="Pfam" id="PF13478">
    <property type="entry name" value="XdhC_C"/>
    <property type="match status" value="1"/>
</dbReference>
<evidence type="ECO:0000313" key="4">
    <source>
        <dbReference type="EMBL" id="AMM33790.1"/>
    </source>
</evidence>
<keyword evidence="5" id="KW-1185">Reference proteome</keyword>
<dbReference type="Pfam" id="PF02625">
    <property type="entry name" value="XdhC_CoxI"/>
    <property type="match status" value="1"/>
</dbReference>
<dbReference type="Proteomes" id="UP000070134">
    <property type="component" value="Chromosome"/>
</dbReference>
<name>A0A127A2W3_9MICC</name>
<dbReference type="PATRIC" id="fig|37927.3.peg.3208"/>
<feature type="region of interest" description="Disordered" evidence="1">
    <location>
        <begin position="373"/>
        <end position="401"/>
    </location>
</feature>
<dbReference type="STRING" id="37927.SA2016_3125"/>
<accession>A0A127A2W3</accession>
<dbReference type="AlphaFoldDB" id="A0A127A2W3"/>
<dbReference type="Gene3D" id="3.40.50.720">
    <property type="entry name" value="NAD(P)-binding Rossmann-like Domain"/>
    <property type="match status" value="1"/>
</dbReference>
<feature type="domain" description="XdhC Rossmann" evidence="3">
    <location>
        <begin position="214"/>
        <end position="360"/>
    </location>
</feature>
<evidence type="ECO:0000259" key="3">
    <source>
        <dbReference type="Pfam" id="PF13478"/>
    </source>
</evidence>
<dbReference type="KEGG" id="satk:SA2016_3125"/>
<evidence type="ECO:0000259" key="2">
    <source>
        <dbReference type="Pfam" id="PF02625"/>
    </source>
</evidence>
<dbReference type="InterPro" id="IPR003777">
    <property type="entry name" value="XdhC_CoxI"/>
</dbReference>
<dbReference type="InterPro" id="IPR052698">
    <property type="entry name" value="MoCofactor_Util/Proc"/>
</dbReference>
<dbReference type="InterPro" id="IPR027051">
    <property type="entry name" value="XdhC_Rossmann_dom"/>
</dbReference>
<organism evidence="4 5">
    <name type="scientific">Sinomonas atrocyanea</name>
    <dbReference type="NCBI Taxonomy" id="37927"/>
    <lineage>
        <taxon>Bacteria</taxon>
        <taxon>Bacillati</taxon>
        <taxon>Actinomycetota</taxon>
        <taxon>Actinomycetes</taxon>
        <taxon>Micrococcales</taxon>
        <taxon>Micrococcaceae</taxon>
        <taxon>Sinomonas</taxon>
    </lineage>
</organism>
<dbReference type="PANTHER" id="PTHR30388">
    <property type="entry name" value="ALDEHYDE OXIDOREDUCTASE MOLYBDENUM COFACTOR ASSEMBLY PROTEIN"/>
    <property type="match status" value="1"/>
</dbReference>
<sequence>MPLPRPAAVTVLERLQDFAPAMADPQEWAIATVVAVSDSVPRPPGTSMAVRRDGLAVGSVSGGCVEAAVVDACLTVLETGTADVVEFGYGDDDGLGVGLTCGGSLQVLVQPMTDLRGALPSLVAAVETLPIRAAALLRALPGAAVGLPAPVLLDPADPLPAAVTDMLPERSVQELRSALKAGGTRIVPVHGGEEGGCPVLGRLLVESHRPPPRLIVYGANDCAAALAAAARPLGWQVTVCDARPLFSTAARHPGAHEVVTETPAVHLQAEHAAGRLDARTAVAVLGHDPRFDLAVLDLALRMDLAYVGAMGSRTTHGRRAEDLLRGGLPEALLRRLHSPIGLDIGALTPEEVAVAILAEVIAARRGGDGAVRPLRDTAGPVHASRGMETAPDSWKVQTRWT</sequence>
<evidence type="ECO:0000313" key="5">
    <source>
        <dbReference type="Proteomes" id="UP000070134"/>
    </source>
</evidence>
<reference evidence="4 5" key="1">
    <citation type="submission" date="2016-02" db="EMBL/GenBank/DDBJ databases">
        <title>Complete genome of Sinomonas atrocyanea KCTC 3377.</title>
        <authorList>
            <person name="Kim K.M."/>
        </authorList>
    </citation>
    <scope>NUCLEOTIDE SEQUENCE [LARGE SCALE GENOMIC DNA]</scope>
    <source>
        <strain evidence="4 5">KCTC 3377</strain>
    </source>
</reference>
<dbReference type="PANTHER" id="PTHR30388:SF4">
    <property type="entry name" value="MOLYBDENUM COFACTOR INSERTION CHAPERONE PAOD"/>
    <property type="match status" value="1"/>
</dbReference>
<dbReference type="RefSeq" id="WP_066499761.1">
    <property type="nucleotide sequence ID" value="NZ_BJMO01000021.1"/>
</dbReference>
<proteinExistence type="predicted"/>
<dbReference type="EMBL" id="CP014518">
    <property type="protein sequence ID" value="AMM33790.1"/>
    <property type="molecule type" value="Genomic_DNA"/>
</dbReference>
<protein>
    <submittedName>
        <fullName evidence="4">XshC-Cox1-family protein</fullName>
    </submittedName>
</protein>
<feature type="domain" description="XdhC- CoxI" evidence="2">
    <location>
        <begin position="23"/>
        <end position="88"/>
    </location>
</feature>
<gene>
    <name evidence="4" type="ORF">SA2016_3125</name>
</gene>
<evidence type="ECO:0000256" key="1">
    <source>
        <dbReference type="SAM" id="MobiDB-lite"/>
    </source>
</evidence>